<dbReference type="Proteomes" id="UP001081283">
    <property type="component" value="Unassembled WGS sequence"/>
</dbReference>
<reference evidence="3" key="1">
    <citation type="submission" date="2022-10" db="EMBL/GenBank/DDBJ databases">
        <title>Hoeflea sp. J2-29, isolated from marine algae.</title>
        <authorList>
            <person name="Kristyanto S."/>
            <person name="Kim J.M."/>
            <person name="Jeon C.O."/>
        </authorList>
    </citation>
    <scope>NUCLEOTIDE SEQUENCE</scope>
    <source>
        <strain evidence="3">J2-29</strain>
    </source>
</reference>
<dbReference type="PANTHER" id="PTHR33055:SF13">
    <property type="entry name" value="TRANSPOSASE"/>
    <property type="match status" value="1"/>
</dbReference>
<dbReference type="InterPro" id="IPR047650">
    <property type="entry name" value="Transpos_IS110"/>
</dbReference>
<evidence type="ECO:0000259" key="1">
    <source>
        <dbReference type="Pfam" id="PF01548"/>
    </source>
</evidence>
<organism evidence="3 4">
    <name type="scientific">Hoeflea ulvae</name>
    <dbReference type="NCBI Taxonomy" id="2983764"/>
    <lineage>
        <taxon>Bacteria</taxon>
        <taxon>Pseudomonadati</taxon>
        <taxon>Pseudomonadota</taxon>
        <taxon>Alphaproteobacteria</taxon>
        <taxon>Hyphomicrobiales</taxon>
        <taxon>Rhizobiaceae</taxon>
        <taxon>Hoeflea</taxon>
    </lineage>
</organism>
<evidence type="ECO:0000313" key="4">
    <source>
        <dbReference type="Proteomes" id="UP001081283"/>
    </source>
</evidence>
<proteinExistence type="predicted"/>
<dbReference type="EMBL" id="JAOVZQ010000001">
    <property type="protein sequence ID" value="MCY0092990.1"/>
    <property type="molecule type" value="Genomic_DNA"/>
</dbReference>
<feature type="domain" description="Transposase IS116/IS110/IS902 C-terminal" evidence="2">
    <location>
        <begin position="206"/>
        <end position="287"/>
    </location>
</feature>
<protein>
    <submittedName>
        <fullName evidence="3">IS110 family transposase</fullName>
    </submittedName>
</protein>
<gene>
    <name evidence="3" type="ORF">OEG82_02905</name>
</gene>
<sequence>MLHPNTASFQTPSAWIGIDVSKAWLDLCLIGDGTDQTPLRDRFANTPKGLEQIVRLSSKYPVRAIVLEATGGYEQALAIALAENGLPVAVVNPLVARRFAQGLGLLAKTDKIDAFMLALHGQKANPRVKSLAQQKNSALAGLNDRRRQLAKMIVMETNRMQAMSDARLKRRCQVHINWLRREQNDVMTEIQTEIARDDTLKQRFTLLQSMKGIGPKVAASLVGELPELGELNRGQIAALVGVAPMAHDSGALRGVRRIKGGRSWLRSQLYMAAIVAIRFNPAMKAYHDKLKKKGKPGKVVLIAVIRKMLIILNQMCKSGQPWRDTNTQMS</sequence>
<evidence type="ECO:0000313" key="3">
    <source>
        <dbReference type="EMBL" id="MCY0092990.1"/>
    </source>
</evidence>
<dbReference type="PANTHER" id="PTHR33055">
    <property type="entry name" value="TRANSPOSASE FOR INSERTION SEQUENCE ELEMENT IS1111A"/>
    <property type="match status" value="1"/>
</dbReference>
<dbReference type="InterPro" id="IPR003346">
    <property type="entry name" value="Transposase_20"/>
</dbReference>
<keyword evidence="4" id="KW-1185">Reference proteome</keyword>
<dbReference type="Pfam" id="PF01548">
    <property type="entry name" value="DEDD_Tnp_IS110"/>
    <property type="match status" value="1"/>
</dbReference>
<name>A0ABT3YAT0_9HYPH</name>
<accession>A0ABT3YAT0</accession>
<dbReference type="InterPro" id="IPR002525">
    <property type="entry name" value="Transp_IS110-like_N"/>
</dbReference>
<feature type="domain" description="Transposase IS110-like N-terminal" evidence="1">
    <location>
        <begin position="16"/>
        <end position="163"/>
    </location>
</feature>
<dbReference type="Pfam" id="PF02371">
    <property type="entry name" value="Transposase_20"/>
    <property type="match status" value="1"/>
</dbReference>
<evidence type="ECO:0000259" key="2">
    <source>
        <dbReference type="Pfam" id="PF02371"/>
    </source>
</evidence>
<dbReference type="NCBIfam" id="NF033542">
    <property type="entry name" value="transpos_IS110"/>
    <property type="match status" value="1"/>
</dbReference>
<dbReference type="RefSeq" id="WP_267610969.1">
    <property type="nucleotide sequence ID" value="NZ_JAOVZQ010000001.1"/>
</dbReference>
<comment type="caution">
    <text evidence="3">The sequence shown here is derived from an EMBL/GenBank/DDBJ whole genome shotgun (WGS) entry which is preliminary data.</text>
</comment>